<organism evidence="1 2">
    <name type="scientific">Colletotrichum sojae</name>
    <dbReference type="NCBI Taxonomy" id="2175907"/>
    <lineage>
        <taxon>Eukaryota</taxon>
        <taxon>Fungi</taxon>
        <taxon>Dikarya</taxon>
        <taxon>Ascomycota</taxon>
        <taxon>Pezizomycotina</taxon>
        <taxon>Sordariomycetes</taxon>
        <taxon>Hypocreomycetidae</taxon>
        <taxon>Glomerellales</taxon>
        <taxon>Glomerellaceae</taxon>
        <taxon>Colletotrichum</taxon>
        <taxon>Colletotrichum orchidearum species complex</taxon>
    </lineage>
</organism>
<dbReference type="EMBL" id="WIGN01000383">
    <property type="protein sequence ID" value="KAF6795849.1"/>
    <property type="molecule type" value="Genomic_DNA"/>
</dbReference>
<accession>A0A8H6ITA8</accession>
<evidence type="ECO:0000313" key="2">
    <source>
        <dbReference type="Proteomes" id="UP000652219"/>
    </source>
</evidence>
<comment type="caution">
    <text evidence="1">The sequence shown here is derived from an EMBL/GenBank/DDBJ whole genome shotgun (WGS) entry which is preliminary data.</text>
</comment>
<dbReference type="AlphaFoldDB" id="A0A8H6ITA8"/>
<gene>
    <name evidence="1" type="ORF">CSOJ01_13346</name>
</gene>
<evidence type="ECO:0000313" key="1">
    <source>
        <dbReference type="EMBL" id="KAF6795849.1"/>
    </source>
</evidence>
<reference evidence="1 2" key="1">
    <citation type="journal article" date="2020" name="Phytopathology">
        <title>Genome Sequence Resources of Colletotrichum truncatum, C. plurivorum, C. musicola, and C. sojae: Four Species Pathogenic to Soybean (Glycine max).</title>
        <authorList>
            <person name="Rogerio F."/>
            <person name="Boufleur T.R."/>
            <person name="Ciampi-Guillardi M."/>
            <person name="Sukno S.A."/>
            <person name="Thon M.R."/>
            <person name="Massola Junior N.S."/>
            <person name="Baroncelli R."/>
        </authorList>
    </citation>
    <scope>NUCLEOTIDE SEQUENCE [LARGE SCALE GENOMIC DNA]</scope>
    <source>
        <strain evidence="1 2">LFN0009</strain>
    </source>
</reference>
<protein>
    <submittedName>
        <fullName evidence="1">Uncharacterized protein</fullName>
    </submittedName>
</protein>
<dbReference type="Proteomes" id="UP000652219">
    <property type="component" value="Unassembled WGS sequence"/>
</dbReference>
<name>A0A8H6ITA8_9PEZI</name>
<proteinExistence type="predicted"/>
<keyword evidence="2" id="KW-1185">Reference proteome</keyword>
<sequence length="67" mass="8002">MRRKRERLDAFFDDVKAKAKRDPKGLVSETDDWKKAMDEWEWIEKSNDRSDEVETLLDLARSWIMGG</sequence>